<dbReference type="SUPFAM" id="SSF55874">
    <property type="entry name" value="ATPase domain of HSP90 chaperone/DNA topoisomerase II/histidine kinase"/>
    <property type="match status" value="1"/>
</dbReference>
<protein>
    <submittedName>
        <fullName evidence="7">Sensor histidine kinase</fullName>
    </submittedName>
</protein>
<dbReference type="Gene3D" id="3.30.565.10">
    <property type="entry name" value="Histidine kinase-like ATPase, C-terminal domain"/>
    <property type="match status" value="1"/>
</dbReference>
<dbReference type="InterPro" id="IPR050482">
    <property type="entry name" value="Sensor_HK_TwoCompSys"/>
</dbReference>
<keyword evidence="5" id="KW-1133">Transmembrane helix</keyword>
<feature type="transmembrane region" description="Helical" evidence="5">
    <location>
        <begin position="36"/>
        <end position="54"/>
    </location>
</feature>
<sequence>MQNTAPARHPEQDGEDGPDGRWTTYPGAPVDTRRQLLAKLAWTSIWALYLAYPVQDLTTGQHSPAASAAGGVALAAFLACYLSLIVIRNHPGFRQARRYLPLALMAAIAVVTSYALGESWLTLFTYTSVCASVILPGRYGLVGVLGTTGLFALVGLTSGADAETLVSIGLPCLMAGLAMLAMQRLVATMRELREARAAVAHLAASEERLRLARDLHDLLGHSLSLIAIKGELTGRLMDAGKTDAARAQVADIEQVARQSLADVRSAVSGFRRPTLPVELAAARTALAASQIALDADPRLAEERPGLGAEESGVLAWALREAVTNVVRHGAGATRCTVHLDETWEEDGRYAVLEVVDNGAGPGKSGAGNGLSGLGERLEQVGGRLDAGPADRGRGFRLRALVPLRPGPSGERAGEERPGGERSGGEPPGGEG</sequence>
<dbReference type="EMBL" id="JBHYPX010000063">
    <property type="protein sequence ID" value="MFE1355591.1"/>
    <property type="molecule type" value="Genomic_DNA"/>
</dbReference>
<evidence type="ECO:0000256" key="3">
    <source>
        <dbReference type="ARBA" id="ARBA00023012"/>
    </source>
</evidence>
<dbReference type="PANTHER" id="PTHR24421">
    <property type="entry name" value="NITRATE/NITRITE SENSOR PROTEIN NARX-RELATED"/>
    <property type="match status" value="1"/>
</dbReference>
<evidence type="ECO:0000313" key="7">
    <source>
        <dbReference type="EMBL" id="MFE1355591.1"/>
    </source>
</evidence>
<keyword evidence="2 7" id="KW-0418">Kinase</keyword>
<evidence type="ECO:0000313" key="8">
    <source>
        <dbReference type="Proteomes" id="UP001599542"/>
    </source>
</evidence>
<dbReference type="RefSeq" id="WP_380328765.1">
    <property type="nucleotide sequence ID" value="NZ_JBHYPW010000051.1"/>
</dbReference>
<dbReference type="Gene3D" id="1.20.5.1930">
    <property type="match status" value="1"/>
</dbReference>
<dbReference type="InterPro" id="IPR036890">
    <property type="entry name" value="HATPase_C_sf"/>
</dbReference>
<dbReference type="CDD" id="cd16917">
    <property type="entry name" value="HATPase_UhpB-NarQ-NarX-like"/>
    <property type="match status" value="1"/>
</dbReference>
<feature type="transmembrane region" description="Helical" evidence="5">
    <location>
        <begin position="66"/>
        <end position="87"/>
    </location>
</feature>
<dbReference type="InterPro" id="IPR011712">
    <property type="entry name" value="Sig_transdc_His_kin_sub3_dim/P"/>
</dbReference>
<evidence type="ECO:0000256" key="1">
    <source>
        <dbReference type="ARBA" id="ARBA00022679"/>
    </source>
</evidence>
<feature type="domain" description="Signal transduction histidine kinase subgroup 3 dimerisation and phosphoacceptor" evidence="6">
    <location>
        <begin position="207"/>
        <end position="274"/>
    </location>
</feature>
<evidence type="ECO:0000259" key="6">
    <source>
        <dbReference type="Pfam" id="PF07730"/>
    </source>
</evidence>
<keyword evidence="5" id="KW-0812">Transmembrane</keyword>
<keyword evidence="1" id="KW-0808">Transferase</keyword>
<feature type="region of interest" description="Disordered" evidence="4">
    <location>
        <begin position="1"/>
        <end position="25"/>
    </location>
</feature>
<comment type="caution">
    <text evidence="7">The sequence shown here is derived from an EMBL/GenBank/DDBJ whole genome shotgun (WGS) entry which is preliminary data.</text>
</comment>
<accession>A0ABW6GS82</accession>
<feature type="region of interest" description="Disordered" evidence="4">
    <location>
        <begin position="383"/>
        <end position="431"/>
    </location>
</feature>
<reference evidence="7 8" key="1">
    <citation type="submission" date="2024-09" db="EMBL/GenBank/DDBJ databases">
        <title>The Natural Products Discovery Center: Release of the First 8490 Sequenced Strains for Exploring Actinobacteria Biosynthetic Diversity.</title>
        <authorList>
            <person name="Kalkreuter E."/>
            <person name="Kautsar S.A."/>
            <person name="Yang D."/>
            <person name="Bader C.D."/>
            <person name="Teijaro C.N."/>
            <person name="Fluegel L."/>
            <person name="Davis C.M."/>
            <person name="Simpson J.R."/>
            <person name="Lauterbach L."/>
            <person name="Steele A.D."/>
            <person name="Gui C."/>
            <person name="Meng S."/>
            <person name="Li G."/>
            <person name="Viehrig K."/>
            <person name="Ye F."/>
            <person name="Su P."/>
            <person name="Kiefer A.F."/>
            <person name="Nichols A."/>
            <person name="Cepeda A.J."/>
            <person name="Yan W."/>
            <person name="Fan B."/>
            <person name="Jiang Y."/>
            <person name="Adhikari A."/>
            <person name="Zheng C.-J."/>
            <person name="Schuster L."/>
            <person name="Cowan T.M."/>
            <person name="Smanski M.J."/>
            <person name="Chevrette M.G."/>
            <person name="De Carvalho L.P.S."/>
            <person name="Shen B."/>
        </authorList>
    </citation>
    <scope>NUCLEOTIDE SEQUENCE [LARGE SCALE GENOMIC DNA]</scope>
    <source>
        <strain evidence="7 8">NPDC058753</strain>
    </source>
</reference>
<organism evidence="7 8">
    <name type="scientific">Kitasatospora phosalacinea</name>
    <dbReference type="NCBI Taxonomy" id="2065"/>
    <lineage>
        <taxon>Bacteria</taxon>
        <taxon>Bacillati</taxon>
        <taxon>Actinomycetota</taxon>
        <taxon>Actinomycetes</taxon>
        <taxon>Kitasatosporales</taxon>
        <taxon>Streptomycetaceae</taxon>
        <taxon>Kitasatospora</taxon>
    </lineage>
</organism>
<evidence type="ECO:0000256" key="4">
    <source>
        <dbReference type="SAM" id="MobiDB-lite"/>
    </source>
</evidence>
<keyword evidence="3" id="KW-0902">Two-component regulatory system</keyword>
<keyword evidence="8" id="KW-1185">Reference proteome</keyword>
<dbReference type="PANTHER" id="PTHR24421:SF63">
    <property type="entry name" value="SENSOR HISTIDINE KINASE DESK"/>
    <property type="match status" value="1"/>
</dbReference>
<dbReference type="Proteomes" id="UP001599542">
    <property type="component" value="Unassembled WGS sequence"/>
</dbReference>
<feature type="transmembrane region" description="Helical" evidence="5">
    <location>
        <begin position="137"/>
        <end position="157"/>
    </location>
</feature>
<name>A0ABW6GS82_9ACTN</name>
<proteinExistence type="predicted"/>
<evidence type="ECO:0000256" key="2">
    <source>
        <dbReference type="ARBA" id="ARBA00022777"/>
    </source>
</evidence>
<feature type="compositionally biased region" description="Basic and acidic residues" evidence="4">
    <location>
        <begin position="411"/>
        <end position="423"/>
    </location>
</feature>
<dbReference type="GO" id="GO:0016301">
    <property type="term" value="F:kinase activity"/>
    <property type="evidence" value="ECO:0007669"/>
    <property type="project" value="UniProtKB-KW"/>
</dbReference>
<feature type="transmembrane region" description="Helical" evidence="5">
    <location>
        <begin position="99"/>
        <end position="117"/>
    </location>
</feature>
<gene>
    <name evidence="7" type="ORF">ACFW6T_26775</name>
</gene>
<feature type="transmembrane region" description="Helical" evidence="5">
    <location>
        <begin position="164"/>
        <end position="182"/>
    </location>
</feature>
<keyword evidence="5" id="KW-0472">Membrane</keyword>
<dbReference type="Pfam" id="PF07730">
    <property type="entry name" value="HisKA_3"/>
    <property type="match status" value="1"/>
</dbReference>
<evidence type="ECO:0000256" key="5">
    <source>
        <dbReference type="SAM" id="Phobius"/>
    </source>
</evidence>